<name>A0A1G9UFH7_9BACT</name>
<dbReference type="InterPro" id="IPR023393">
    <property type="entry name" value="START-like_dom_sf"/>
</dbReference>
<dbReference type="Pfam" id="PF10604">
    <property type="entry name" value="Polyketide_cyc2"/>
    <property type="match status" value="1"/>
</dbReference>
<dbReference type="Proteomes" id="UP000198510">
    <property type="component" value="Unassembled WGS sequence"/>
</dbReference>
<dbReference type="Gene3D" id="3.30.530.20">
    <property type="match status" value="1"/>
</dbReference>
<keyword evidence="2" id="KW-1185">Reference proteome</keyword>
<dbReference type="STRING" id="1075417.SAMN05421823_11649"/>
<dbReference type="EMBL" id="FNFO01000016">
    <property type="protein sequence ID" value="SDM58666.1"/>
    <property type="molecule type" value="Genomic_DNA"/>
</dbReference>
<dbReference type="SUPFAM" id="SSF55961">
    <property type="entry name" value="Bet v1-like"/>
    <property type="match status" value="1"/>
</dbReference>
<dbReference type="OrthoDB" id="9810827at2"/>
<evidence type="ECO:0000313" key="1">
    <source>
        <dbReference type="EMBL" id="SDM58666.1"/>
    </source>
</evidence>
<evidence type="ECO:0000313" key="2">
    <source>
        <dbReference type="Proteomes" id="UP000198510"/>
    </source>
</evidence>
<sequence>MKPINQQAPVVCAQSVLIHATPTRVWRVLSDIAQWPTWQRDVSRAQLHGPLQPRTTFDWKTGGMHIHSTLHTVEPEKRLGWTGEVFGIHAVHNWEFEAKPGGTQVSVSESMEGLLARLFKGAFNRTLAKGMGQSLRELKIACEAMA</sequence>
<gene>
    <name evidence="1" type="ORF">SAMN05421823_11649</name>
</gene>
<proteinExistence type="predicted"/>
<dbReference type="RefSeq" id="WP_089688277.1">
    <property type="nucleotide sequence ID" value="NZ_FNFO01000016.1"/>
</dbReference>
<dbReference type="InterPro" id="IPR019587">
    <property type="entry name" value="Polyketide_cyclase/dehydratase"/>
</dbReference>
<reference evidence="1 2" key="1">
    <citation type="submission" date="2016-10" db="EMBL/GenBank/DDBJ databases">
        <authorList>
            <person name="de Groot N.N."/>
        </authorList>
    </citation>
    <scope>NUCLEOTIDE SEQUENCE [LARGE SCALE GENOMIC DNA]</scope>
    <source>
        <strain evidence="1 2">DSM 25186</strain>
    </source>
</reference>
<protein>
    <submittedName>
        <fullName evidence="1">Uncharacterized conserved protein YndB, AHSA1/START domain</fullName>
    </submittedName>
</protein>
<organism evidence="1 2">
    <name type="scientific">Catalinimonas alkaloidigena</name>
    <dbReference type="NCBI Taxonomy" id="1075417"/>
    <lineage>
        <taxon>Bacteria</taxon>
        <taxon>Pseudomonadati</taxon>
        <taxon>Bacteroidota</taxon>
        <taxon>Cytophagia</taxon>
        <taxon>Cytophagales</taxon>
        <taxon>Catalimonadaceae</taxon>
        <taxon>Catalinimonas</taxon>
    </lineage>
</organism>
<dbReference type="AlphaFoldDB" id="A0A1G9UFH7"/>
<accession>A0A1G9UFH7</accession>